<evidence type="ECO:0008006" key="3">
    <source>
        <dbReference type="Google" id="ProtNLM"/>
    </source>
</evidence>
<protein>
    <recommendedName>
        <fullName evidence="3">Lipoprotein</fullName>
    </recommendedName>
</protein>
<sequence length="142" mass="16754">MKKKISRWNVILKLSFLLVLLYLSCLTYVEVFTKGVYRRTDTLEYFFLTRPEIKNAPIISEDYSYSYNDVLDKDEYIESGITYCKISQFTEAYLTLVKYADDLGIPSTYFYPEETQPEKFFLTTESRVSGDICLSLTLYIRK</sequence>
<keyword evidence="2" id="KW-1185">Reference proteome</keyword>
<dbReference type="Proteomes" id="UP001199659">
    <property type="component" value="Chromosome"/>
</dbReference>
<dbReference type="EMBL" id="CP087880">
    <property type="protein sequence ID" value="UGS40665.1"/>
    <property type="molecule type" value="Genomic_DNA"/>
</dbReference>
<organism evidence="1 2">
    <name type="scientific">Pseudocitrobacter corydidari</name>
    <dbReference type="NCBI Taxonomy" id="2891570"/>
    <lineage>
        <taxon>Bacteria</taxon>
        <taxon>Pseudomonadati</taxon>
        <taxon>Pseudomonadota</taxon>
        <taxon>Gammaproteobacteria</taxon>
        <taxon>Enterobacterales</taxon>
        <taxon>Enterobacteriaceae</taxon>
        <taxon>Pseudocitrobacter</taxon>
    </lineage>
</organism>
<reference evidence="1 2" key="1">
    <citation type="journal article" date="2022" name="Int. J. Syst. Evol. Microbiol.">
        <title>Pseudocitrobacter corydidari sp. nov., isolated from the Asian emerald cockroach Corydidarum magnifica.</title>
        <authorList>
            <person name="Guzman J."/>
            <person name="Poehlein A."/>
            <person name="Glaeser S.P."/>
            <person name="Schwengers O."/>
            <person name="Blom J."/>
            <person name="Hollensteiner J."/>
            <person name="Kampfer P."/>
            <person name="Vilcinskas A."/>
        </authorList>
    </citation>
    <scope>NUCLEOTIDE SEQUENCE [LARGE SCALE GENOMIC DNA]</scope>
    <source>
        <strain evidence="1">G163CM</strain>
    </source>
</reference>
<evidence type="ECO:0000313" key="1">
    <source>
        <dbReference type="EMBL" id="UGS40665.1"/>
    </source>
</evidence>
<name>A0ABY3S209_9ENTR</name>
<evidence type="ECO:0000313" key="2">
    <source>
        <dbReference type="Proteomes" id="UP001199659"/>
    </source>
</evidence>
<proteinExistence type="predicted"/>
<accession>A0ABY3S209</accession>
<gene>
    <name evidence="1" type="ORF">G163CM_13640</name>
</gene>